<evidence type="ECO:0000313" key="3">
    <source>
        <dbReference type="Proteomes" id="UP000054538"/>
    </source>
</evidence>
<proteinExistence type="predicted"/>
<dbReference type="EMBL" id="KN826250">
    <property type="protein sequence ID" value="KIK79551.1"/>
    <property type="molecule type" value="Genomic_DNA"/>
</dbReference>
<organism evidence="2 3">
    <name type="scientific">Paxillus rubicundulus Ve08.2h10</name>
    <dbReference type="NCBI Taxonomy" id="930991"/>
    <lineage>
        <taxon>Eukaryota</taxon>
        <taxon>Fungi</taxon>
        <taxon>Dikarya</taxon>
        <taxon>Basidiomycota</taxon>
        <taxon>Agaricomycotina</taxon>
        <taxon>Agaricomycetes</taxon>
        <taxon>Agaricomycetidae</taxon>
        <taxon>Boletales</taxon>
        <taxon>Paxilineae</taxon>
        <taxon>Paxillaceae</taxon>
        <taxon>Paxillus</taxon>
    </lineage>
</organism>
<gene>
    <name evidence="2" type="ORF">PAXRUDRAFT_16278</name>
</gene>
<sequence length="146" mass="16196">MAPQTDKNILDGIQYYHECKAAAQSQVDDQDEINNSDNQWRVANCADEDSNVKVEPKEKDLWALRTGRMKNVFGEEQLDWAFCTTDQISIAHGADYMKLRNWQAAIAEGIVDLSRDPGVDEDEGGDAGVSTIMQEDINDVASKDAG</sequence>
<evidence type="ECO:0000256" key="1">
    <source>
        <dbReference type="SAM" id="MobiDB-lite"/>
    </source>
</evidence>
<reference evidence="3" key="2">
    <citation type="submission" date="2015-01" db="EMBL/GenBank/DDBJ databases">
        <title>Evolutionary Origins and Diversification of the Mycorrhizal Mutualists.</title>
        <authorList>
            <consortium name="DOE Joint Genome Institute"/>
            <consortium name="Mycorrhizal Genomics Consortium"/>
            <person name="Kohler A."/>
            <person name="Kuo A."/>
            <person name="Nagy L.G."/>
            <person name="Floudas D."/>
            <person name="Copeland A."/>
            <person name="Barry K.W."/>
            <person name="Cichocki N."/>
            <person name="Veneault-Fourrey C."/>
            <person name="LaButti K."/>
            <person name="Lindquist E.A."/>
            <person name="Lipzen A."/>
            <person name="Lundell T."/>
            <person name="Morin E."/>
            <person name="Murat C."/>
            <person name="Riley R."/>
            <person name="Ohm R."/>
            <person name="Sun H."/>
            <person name="Tunlid A."/>
            <person name="Henrissat B."/>
            <person name="Grigoriev I.V."/>
            <person name="Hibbett D.S."/>
            <person name="Martin F."/>
        </authorList>
    </citation>
    <scope>NUCLEOTIDE SEQUENCE [LARGE SCALE GENOMIC DNA]</scope>
    <source>
        <strain evidence="3">Ve08.2h10</strain>
    </source>
</reference>
<accession>A0A0D0D799</accession>
<feature type="region of interest" description="Disordered" evidence="1">
    <location>
        <begin position="114"/>
        <end position="146"/>
    </location>
</feature>
<dbReference type="AlphaFoldDB" id="A0A0D0D799"/>
<protein>
    <submittedName>
        <fullName evidence="2">Uncharacterized protein</fullName>
    </submittedName>
</protein>
<reference evidence="2 3" key="1">
    <citation type="submission" date="2014-04" db="EMBL/GenBank/DDBJ databases">
        <authorList>
            <consortium name="DOE Joint Genome Institute"/>
            <person name="Kuo A."/>
            <person name="Kohler A."/>
            <person name="Jargeat P."/>
            <person name="Nagy L.G."/>
            <person name="Floudas D."/>
            <person name="Copeland A."/>
            <person name="Barry K.W."/>
            <person name="Cichocki N."/>
            <person name="Veneault-Fourrey C."/>
            <person name="LaButti K."/>
            <person name="Lindquist E.A."/>
            <person name="Lipzen A."/>
            <person name="Lundell T."/>
            <person name="Morin E."/>
            <person name="Murat C."/>
            <person name="Sun H."/>
            <person name="Tunlid A."/>
            <person name="Henrissat B."/>
            <person name="Grigoriev I.V."/>
            <person name="Hibbett D.S."/>
            <person name="Martin F."/>
            <person name="Nordberg H.P."/>
            <person name="Cantor M.N."/>
            <person name="Hua S.X."/>
        </authorList>
    </citation>
    <scope>NUCLEOTIDE SEQUENCE [LARGE SCALE GENOMIC DNA]</scope>
    <source>
        <strain evidence="2 3">Ve08.2h10</strain>
    </source>
</reference>
<keyword evidence="3" id="KW-1185">Reference proteome</keyword>
<name>A0A0D0D799_9AGAM</name>
<evidence type="ECO:0000313" key="2">
    <source>
        <dbReference type="EMBL" id="KIK79551.1"/>
    </source>
</evidence>
<dbReference type="InParanoid" id="A0A0D0D799"/>
<dbReference type="Proteomes" id="UP000054538">
    <property type="component" value="Unassembled WGS sequence"/>
</dbReference>
<dbReference type="HOGENOM" id="CLU_1778077_0_0_1"/>